<dbReference type="Proteomes" id="UP001219525">
    <property type="component" value="Unassembled WGS sequence"/>
</dbReference>
<name>A0AAD6VKZ7_9AGAR</name>
<proteinExistence type="predicted"/>
<comment type="caution">
    <text evidence="1">The sequence shown here is derived from an EMBL/GenBank/DDBJ whole genome shotgun (WGS) entry which is preliminary data.</text>
</comment>
<keyword evidence="2" id="KW-1185">Reference proteome</keyword>
<dbReference type="AlphaFoldDB" id="A0AAD6VKZ7"/>
<dbReference type="EMBL" id="JARJCW010000016">
    <property type="protein sequence ID" value="KAJ7215976.1"/>
    <property type="molecule type" value="Genomic_DNA"/>
</dbReference>
<protein>
    <submittedName>
        <fullName evidence="1">Uncharacterized protein</fullName>
    </submittedName>
</protein>
<reference evidence="1" key="1">
    <citation type="submission" date="2023-03" db="EMBL/GenBank/DDBJ databases">
        <title>Massive genome expansion in bonnet fungi (Mycena s.s.) driven by repeated elements and novel gene families across ecological guilds.</title>
        <authorList>
            <consortium name="Lawrence Berkeley National Laboratory"/>
            <person name="Harder C.B."/>
            <person name="Miyauchi S."/>
            <person name="Viragh M."/>
            <person name="Kuo A."/>
            <person name="Thoen E."/>
            <person name="Andreopoulos B."/>
            <person name="Lu D."/>
            <person name="Skrede I."/>
            <person name="Drula E."/>
            <person name="Henrissat B."/>
            <person name="Morin E."/>
            <person name="Kohler A."/>
            <person name="Barry K."/>
            <person name="LaButti K."/>
            <person name="Morin E."/>
            <person name="Salamov A."/>
            <person name="Lipzen A."/>
            <person name="Mereny Z."/>
            <person name="Hegedus B."/>
            <person name="Baldrian P."/>
            <person name="Stursova M."/>
            <person name="Weitz H."/>
            <person name="Taylor A."/>
            <person name="Grigoriev I.V."/>
            <person name="Nagy L.G."/>
            <person name="Martin F."/>
            <person name="Kauserud H."/>
        </authorList>
    </citation>
    <scope>NUCLEOTIDE SEQUENCE</scope>
    <source>
        <strain evidence="1">9144</strain>
    </source>
</reference>
<organism evidence="1 2">
    <name type="scientific">Mycena pura</name>
    <dbReference type="NCBI Taxonomy" id="153505"/>
    <lineage>
        <taxon>Eukaryota</taxon>
        <taxon>Fungi</taxon>
        <taxon>Dikarya</taxon>
        <taxon>Basidiomycota</taxon>
        <taxon>Agaricomycotina</taxon>
        <taxon>Agaricomycetes</taxon>
        <taxon>Agaricomycetidae</taxon>
        <taxon>Agaricales</taxon>
        <taxon>Marasmiineae</taxon>
        <taxon>Mycenaceae</taxon>
        <taxon>Mycena</taxon>
    </lineage>
</organism>
<sequence>MQRHNPAQLLIIEPLFQHYRELLELYEKHNGTILADLIPQITMNIANIQSLISFRIKQEQLDRSETIYCAIYLKRCSWHTGHGTMISLMDLVAASLPAPVDHGLEVCFLSESIYDMTVRKGLRIEILIEQALGHFPYFDGHPEHPRSGYPLRSRCMINSFADMPILANAPYLASRGGWHVYRTCSSQTRAAYDMWWAACGQRLLARFPAAKRTRRLAISGVV</sequence>
<evidence type="ECO:0000313" key="2">
    <source>
        <dbReference type="Proteomes" id="UP001219525"/>
    </source>
</evidence>
<gene>
    <name evidence="1" type="ORF">GGX14DRAFT_391643</name>
</gene>
<evidence type="ECO:0000313" key="1">
    <source>
        <dbReference type="EMBL" id="KAJ7215976.1"/>
    </source>
</evidence>
<accession>A0AAD6VKZ7</accession>